<organism evidence="2 3">
    <name type="scientific">Fragilariopsis cylindrus CCMP1102</name>
    <dbReference type="NCBI Taxonomy" id="635003"/>
    <lineage>
        <taxon>Eukaryota</taxon>
        <taxon>Sar</taxon>
        <taxon>Stramenopiles</taxon>
        <taxon>Ochrophyta</taxon>
        <taxon>Bacillariophyta</taxon>
        <taxon>Bacillariophyceae</taxon>
        <taxon>Bacillariophycidae</taxon>
        <taxon>Bacillariales</taxon>
        <taxon>Bacillariaceae</taxon>
        <taxon>Fragilariopsis</taxon>
    </lineage>
</organism>
<protein>
    <submittedName>
        <fullName evidence="2">Uncharacterized protein</fullName>
    </submittedName>
</protein>
<evidence type="ECO:0000256" key="1">
    <source>
        <dbReference type="SAM" id="MobiDB-lite"/>
    </source>
</evidence>
<gene>
    <name evidence="2" type="ORF">FRACYDRAFT_231925</name>
</gene>
<feature type="compositionally biased region" description="Acidic residues" evidence="1">
    <location>
        <begin position="804"/>
        <end position="813"/>
    </location>
</feature>
<dbReference type="InParanoid" id="A0A1E7FUF1"/>
<dbReference type="AlphaFoldDB" id="A0A1E7FUF1"/>
<sequence>METIFKAVGLAMMSIGTTVIRIEATIFDKFDYIAPVYNKLVYVQSLLSSVSFSSTPMHPKSIYRRQNSSNNKSSSGRHRCTFFARKRINRKRSIISGSKLSMNDSINQAKYYRRVRADPRSKSNTASRTIPFYFPVRQRKPGVFKSRGGIGCPTVSFDPSNVPYIDSSIVTSKLNPYVLANQVLSHDDTVSFSNVPPHAKPNNGHKHMKVRSVGRNIGPRNGVASITIDSASSINLFKDKSLLDDIKTNDKLKLKVRTSDSTFHVDEVGVPNKSIQHLPLSTNDDYYYYPNGVTNILSLALLAKNKRVFMDTAVENAFHVYNEDGSYIRFVPTSNGMYCLDVGPDNEPCVMAVQTVKDEQSKFSNIDCTRAEAVRKLQEVLACPSDYDLANAVENNVIGNTPFTRRDVRIAKQIYGPDVAALKGKTVKQQSKMPREDESKDIPPYIAKEYHDVHLSIDVMHSYCIRKSNKQKYLDGILAMLIMYRSRQPLQVTTMEADGAFEAIRQDLQDKPYEIALTTCDADRHVEIIERQIRFVKERIRSVRMMLPYKRLPKSFLIELVSKVTVLMNSLPKKGGIHRIMSPRELVTGKKLRVPEHHIGQYVQGLTGGNNDTGKERSVDALYIGRADNGSGHTVFKLSTKQVVSVNRVKVISPTVDHIKFVEDMAEAEGQPEGLEFADINGKITLEDFMEAINDDGDDDSNASDDDFLHDDEYQKEFNEEVRLENSEGLATDEDQADAFHNEISHLVQDPNDRPALKNSRLRPRANGRAIVALSHKTEECGKKKKKKNEKKRIKFNSPADPTTEVDDDDDDYHDALSEHPVPDELVSVDDAKPGVCEAAEEDPDAKNSGVNEVPPGLDCSLNHEGYWGANAHSTCAYVLNTIASFTKFEASKSTPQYGFNRGMKEFGDLGFKATMKELDDNLIGMNAVRMLKPSEECVGNQSILGFQDLIEWVILNRLSRIIPLENG</sequence>
<dbReference type="Proteomes" id="UP000095751">
    <property type="component" value="Unassembled WGS sequence"/>
</dbReference>
<feature type="region of interest" description="Disordered" evidence="1">
    <location>
        <begin position="776"/>
        <end position="829"/>
    </location>
</feature>
<keyword evidence="3" id="KW-1185">Reference proteome</keyword>
<name>A0A1E7FUF1_9STRA</name>
<dbReference type="OrthoDB" id="44654at2759"/>
<accession>A0A1E7FUF1</accession>
<feature type="compositionally biased region" description="Basic residues" evidence="1">
    <location>
        <begin position="783"/>
        <end position="795"/>
    </location>
</feature>
<evidence type="ECO:0000313" key="2">
    <source>
        <dbReference type="EMBL" id="OEU21779.1"/>
    </source>
</evidence>
<reference evidence="2 3" key="1">
    <citation type="submission" date="2016-09" db="EMBL/GenBank/DDBJ databases">
        <title>Extensive genetic diversity and differential bi-allelic expression allows diatom success in the polar Southern Ocean.</title>
        <authorList>
            <consortium name="DOE Joint Genome Institute"/>
            <person name="Mock T."/>
            <person name="Otillar R.P."/>
            <person name="Strauss J."/>
            <person name="Dupont C."/>
            <person name="Frickenhaus S."/>
            <person name="Maumus F."/>
            <person name="Mcmullan M."/>
            <person name="Sanges R."/>
            <person name="Schmutz J."/>
            <person name="Toseland A."/>
            <person name="Valas R."/>
            <person name="Veluchamy A."/>
            <person name="Ward B.J."/>
            <person name="Allen A."/>
            <person name="Barry K."/>
            <person name="Falciatore A."/>
            <person name="Ferrante M."/>
            <person name="Fortunato A.E."/>
            <person name="Gloeckner G."/>
            <person name="Gruber A."/>
            <person name="Hipkin R."/>
            <person name="Janech M."/>
            <person name="Kroth P."/>
            <person name="Leese F."/>
            <person name="Lindquist E."/>
            <person name="Lyon B.R."/>
            <person name="Martin J."/>
            <person name="Mayer C."/>
            <person name="Parker M."/>
            <person name="Quesneville H."/>
            <person name="Raymond J."/>
            <person name="Uhlig C."/>
            <person name="Valentin K.U."/>
            <person name="Worden A.Z."/>
            <person name="Armbrust E.V."/>
            <person name="Bowler C."/>
            <person name="Green B."/>
            <person name="Moulton V."/>
            <person name="Van Oosterhout C."/>
            <person name="Grigoriev I."/>
        </authorList>
    </citation>
    <scope>NUCLEOTIDE SEQUENCE [LARGE SCALE GENOMIC DNA]</scope>
    <source>
        <strain evidence="2 3">CCMP1102</strain>
    </source>
</reference>
<evidence type="ECO:0000313" key="3">
    <source>
        <dbReference type="Proteomes" id="UP000095751"/>
    </source>
</evidence>
<dbReference type="KEGG" id="fcy:FRACYDRAFT_231925"/>
<feature type="compositionally biased region" description="Basic and acidic residues" evidence="1">
    <location>
        <begin position="814"/>
        <end position="823"/>
    </location>
</feature>
<feature type="region of interest" description="Disordered" evidence="1">
    <location>
        <begin position="53"/>
        <end position="77"/>
    </location>
</feature>
<proteinExistence type="predicted"/>
<dbReference type="EMBL" id="KV784353">
    <property type="protein sequence ID" value="OEU21779.1"/>
    <property type="molecule type" value="Genomic_DNA"/>
</dbReference>